<sequence>MSMSGHASGSAVVGVTIAMTCLAGLAVFSRLFARLVVVRNAGLDDGFIVAALLFSIATTVTMCLQVKWGMGQHMNTLSLYESVQSQKPFYISIWVYNLSMSCTKFSILLQYLRIFPQQLFRRACYVMIGIVAIYTCWTFFSAVFACWPISYFWTKLKDPDGGHCLNRFAVWFANAGLNIATDIATGLLPMRVLRDLELPKRQKYALMIVFGLGGFTCVVSILRLESLYVISKAEDITWVNPLAAIWSSVEINTGILCSCLPTLRSCVSRIFPKLLGSMRGSAVYNAKQQGGGGYSSSSKGSSNTPQLPPGREGLRRKMPFDALGRGLTGFSEPTQSSCVRSSRPYEGGSSADDIEFTDMPTPVEYSRGQIQVTTVVEQDVEKIGDVAQEDETGSTRGLVRTARTVSNSSS</sequence>
<proteinExistence type="predicted"/>
<comment type="caution">
    <text evidence="1">The sequence shown here is derived from an EMBL/GenBank/DDBJ whole genome shotgun (WGS) entry which is preliminary data.</text>
</comment>
<reference evidence="1" key="1">
    <citation type="submission" date="2023-07" db="EMBL/GenBank/DDBJ databases">
        <title>Black Yeasts Isolated from many extreme environments.</title>
        <authorList>
            <person name="Coleine C."/>
            <person name="Stajich J.E."/>
            <person name="Selbmann L."/>
        </authorList>
    </citation>
    <scope>NUCLEOTIDE SEQUENCE</scope>
    <source>
        <strain evidence="1">CCFEE 5714</strain>
    </source>
</reference>
<protein>
    <submittedName>
        <fullName evidence="1">Uncharacterized protein</fullName>
    </submittedName>
</protein>
<evidence type="ECO:0000313" key="1">
    <source>
        <dbReference type="EMBL" id="KAK3691883.1"/>
    </source>
</evidence>
<organism evidence="1 2">
    <name type="scientific">Vermiconidia calcicola</name>
    <dbReference type="NCBI Taxonomy" id="1690605"/>
    <lineage>
        <taxon>Eukaryota</taxon>
        <taxon>Fungi</taxon>
        <taxon>Dikarya</taxon>
        <taxon>Ascomycota</taxon>
        <taxon>Pezizomycotina</taxon>
        <taxon>Dothideomycetes</taxon>
        <taxon>Dothideomycetidae</taxon>
        <taxon>Mycosphaerellales</taxon>
        <taxon>Extremaceae</taxon>
        <taxon>Vermiconidia</taxon>
    </lineage>
</organism>
<gene>
    <name evidence="1" type="ORF">LTR37_018376</name>
</gene>
<keyword evidence="2" id="KW-1185">Reference proteome</keyword>
<name>A0ACC3MID2_9PEZI</name>
<dbReference type="Proteomes" id="UP001281147">
    <property type="component" value="Unassembled WGS sequence"/>
</dbReference>
<dbReference type="EMBL" id="JAUTXU010000255">
    <property type="protein sequence ID" value="KAK3691883.1"/>
    <property type="molecule type" value="Genomic_DNA"/>
</dbReference>
<evidence type="ECO:0000313" key="2">
    <source>
        <dbReference type="Proteomes" id="UP001281147"/>
    </source>
</evidence>
<accession>A0ACC3MID2</accession>